<keyword evidence="3 6" id="KW-1015">Disulfide bond</keyword>
<dbReference type="SMART" id="SM00085">
    <property type="entry name" value="PA2c"/>
    <property type="match status" value="1"/>
</dbReference>
<dbReference type="Gene3D" id="1.20.90.10">
    <property type="entry name" value="Phospholipase A2 domain"/>
    <property type="match status" value="1"/>
</dbReference>
<feature type="domain" description="Phospholipase A2-like central" evidence="9">
    <location>
        <begin position="62"/>
        <end position="171"/>
    </location>
</feature>
<dbReference type="EMBL" id="WIXP02000010">
    <property type="protein sequence ID" value="KAF6204090.1"/>
    <property type="molecule type" value="Genomic_DNA"/>
</dbReference>
<dbReference type="SUPFAM" id="SSF48619">
    <property type="entry name" value="Phospholipase A2, PLA2"/>
    <property type="match status" value="1"/>
</dbReference>
<reference evidence="10" key="1">
    <citation type="journal article" date="2021" name="Mol. Ecol. Resour.">
        <title>Apolygus lucorum genome provides insights into omnivorousness and mesophyll feeding.</title>
        <authorList>
            <person name="Liu Y."/>
            <person name="Liu H."/>
            <person name="Wang H."/>
            <person name="Huang T."/>
            <person name="Liu B."/>
            <person name="Yang B."/>
            <person name="Yin L."/>
            <person name="Li B."/>
            <person name="Zhang Y."/>
            <person name="Zhang S."/>
            <person name="Jiang F."/>
            <person name="Zhang X."/>
            <person name="Ren Y."/>
            <person name="Wang B."/>
            <person name="Wang S."/>
            <person name="Lu Y."/>
            <person name="Wu K."/>
            <person name="Fan W."/>
            <person name="Wang G."/>
        </authorList>
    </citation>
    <scope>NUCLEOTIDE SEQUENCE</scope>
    <source>
        <strain evidence="10">12Hb</strain>
    </source>
</reference>
<feature type="binding site" evidence="5">
    <location>
        <position position="87"/>
    </location>
    <ligand>
        <name>Ca(2+)</name>
        <dbReference type="ChEBI" id="CHEBI:29108"/>
    </ligand>
</feature>
<keyword evidence="8" id="KW-0378">Hydrolase</keyword>
<dbReference type="GO" id="GO:0006644">
    <property type="term" value="P:phospholipid metabolic process"/>
    <property type="evidence" value="ECO:0007669"/>
    <property type="project" value="InterPro"/>
</dbReference>
<comment type="cofactor">
    <cofactor evidence="5">
        <name>Ca(2+)</name>
        <dbReference type="ChEBI" id="CHEBI:29108"/>
    </cofactor>
    <text evidence="5">Binds 1 Ca(2+) ion per subunit.</text>
</comment>
<dbReference type="PROSITE" id="PS00118">
    <property type="entry name" value="PA2_HIS"/>
    <property type="match status" value="1"/>
</dbReference>
<dbReference type="PANTHER" id="PTHR11716">
    <property type="entry name" value="PHOSPHOLIPASE A2 FAMILY MEMBER"/>
    <property type="match status" value="1"/>
</dbReference>
<protein>
    <recommendedName>
        <fullName evidence="8">Phospholipase A2</fullName>
        <ecNumber evidence="8">3.1.1.4</ecNumber>
    </recommendedName>
</protein>
<keyword evidence="2 8" id="KW-0964">Secreted</keyword>
<evidence type="ECO:0000256" key="1">
    <source>
        <dbReference type="ARBA" id="ARBA00004613"/>
    </source>
</evidence>
<evidence type="ECO:0000313" key="11">
    <source>
        <dbReference type="Proteomes" id="UP000466442"/>
    </source>
</evidence>
<evidence type="ECO:0000256" key="2">
    <source>
        <dbReference type="ARBA" id="ARBA00022525"/>
    </source>
</evidence>
<evidence type="ECO:0000256" key="7">
    <source>
        <dbReference type="RuleBase" id="RU003654"/>
    </source>
</evidence>
<feature type="active site" evidence="4">
    <location>
        <position position="151"/>
    </location>
</feature>
<evidence type="ECO:0000256" key="6">
    <source>
        <dbReference type="PIRSR" id="PIRSR601211-3"/>
    </source>
</evidence>
<keyword evidence="11" id="KW-1185">Reference proteome</keyword>
<organism evidence="10 11">
    <name type="scientific">Apolygus lucorum</name>
    <name type="common">Small green plant bug</name>
    <name type="synonym">Lygocoris lucorum</name>
    <dbReference type="NCBI Taxonomy" id="248454"/>
    <lineage>
        <taxon>Eukaryota</taxon>
        <taxon>Metazoa</taxon>
        <taxon>Ecdysozoa</taxon>
        <taxon>Arthropoda</taxon>
        <taxon>Hexapoda</taxon>
        <taxon>Insecta</taxon>
        <taxon>Pterygota</taxon>
        <taxon>Neoptera</taxon>
        <taxon>Paraneoptera</taxon>
        <taxon>Hemiptera</taxon>
        <taxon>Heteroptera</taxon>
        <taxon>Panheteroptera</taxon>
        <taxon>Cimicomorpha</taxon>
        <taxon>Miridae</taxon>
        <taxon>Mirini</taxon>
        <taxon>Apolygus</taxon>
    </lineage>
</organism>
<dbReference type="OrthoDB" id="5841574at2759"/>
<feature type="disulfide bond" evidence="6">
    <location>
        <begin position="110"/>
        <end position="150"/>
    </location>
</feature>
<name>A0A8S9X4Q5_APOLU</name>
<dbReference type="InterPro" id="IPR033112">
    <property type="entry name" value="PLA2_Asp_AS"/>
</dbReference>
<accession>A0A8S9X4Q5</accession>
<feature type="chain" id="PRO_5035958748" description="Phospholipase A2" evidence="8">
    <location>
        <begin position="25"/>
        <end position="185"/>
    </location>
</feature>
<dbReference type="InterPro" id="IPR036444">
    <property type="entry name" value="PLipase_A2_dom_sf"/>
</dbReference>
<evidence type="ECO:0000259" key="9">
    <source>
        <dbReference type="SMART" id="SM00085"/>
    </source>
</evidence>
<feature type="active site" evidence="4">
    <location>
        <position position="107"/>
    </location>
</feature>
<keyword evidence="5" id="KW-0479">Metal-binding</keyword>
<dbReference type="GO" id="GO:0016042">
    <property type="term" value="P:lipid catabolic process"/>
    <property type="evidence" value="ECO:0007669"/>
    <property type="project" value="InterPro"/>
</dbReference>
<feature type="signal peptide" evidence="8">
    <location>
        <begin position="1"/>
        <end position="24"/>
    </location>
</feature>
<evidence type="ECO:0000256" key="3">
    <source>
        <dbReference type="ARBA" id="ARBA00023157"/>
    </source>
</evidence>
<proteinExistence type="inferred from homology"/>
<sequence>MDSRAFAALLLVTLASSIITLTGAEWTNITEVDVYIGHTNNPWGASSSLKEYNSGQARKKRGVVHLYNMVLCATGCNPLGYKGYGCYCGFLGSGYPTDPIDRCCKMHDWCYNTANCPMFLEYFVPYVWTCYRRRPLCGVGVSCGQRLCECDRRLAECLSRYPCPRTSSCCDLRTFRPKRGMSSHC</sequence>
<keyword evidence="8" id="KW-0443">Lipid metabolism</keyword>
<comment type="catalytic activity">
    <reaction evidence="8">
        <text>a 1,2-diacyl-sn-glycero-3-phosphocholine + H2O = a 1-acyl-sn-glycero-3-phosphocholine + a fatty acid + H(+)</text>
        <dbReference type="Rhea" id="RHEA:15801"/>
        <dbReference type="ChEBI" id="CHEBI:15377"/>
        <dbReference type="ChEBI" id="CHEBI:15378"/>
        <dbReference type="ChEBI" id="CHEBI:28868"/>
        <dbReference type="ChEBI" id="CHEBI:57643"/>
        <dbReference type="ChEBI" id="CHEBI:58168"/>
        <dbReference type="EC" id="3.1.1.4"/>
    </reaction>
</comment>
<dbReference type="GO" id="GO:0005509">
    <property type="term" value="F:calcium ion binding"/>
    <property type="evidence" value="ECO:0007669"/>
    <property type="project" value="InterPro"/>
</dbReference>
<evidence type="ECO:0000256" key="5">
    <source>
        <dbReference type="PIRSR" id="PIRSR601211-2"/>
    </source>
</evidence>
<feature type="disulfide bond" evidence="6">
    <location>
        <begin position="137"/>
        <end position="148"/>
    </location>
</feature>
<feature type="disulfide bond" evidence="6">
    <location>
        <begin position="88"/>
        <end position="104"/>
    </location>
</feature>
<dbReference type="AlphaFoldDB" id="A0A8S9X4Q5"/>
<dbReference type="Pfam" id="PF00068">
    <property type="entry name" value="Phospholip_A2_1"/>
    <property type="match status" value="1"/>
</dbReference>
<dbReference type="Proteomes" id="UP000466442">
    <property type="component" value="Unassembled WGS sequence"/>
</dbReference>
<keyword evidence="8" id="KW-0732">Signal</keyword>
<comment type="caution">
    <text evidence="10">The sequence shown here is derived from an EMBL/GenBank/DDBJ whole genome shotgun (WGS) entry which is preliminary data.</text>
</comment>
<evidence type="ECO:0000256" key="8">
    <source>
        <dbReference type="RuleBase" id="RU361236"/>
    </source>
</evidence>
<feature type="binding site" evidence="5">
    <location>
        <position position="108"/>
    </location>
    <ligand>
        <name>Ca(2+)</name>
        <dbReference type="ChEBI" id="CHEBI:29108"/>
    </ligand>
</feature>
<dbReference type="GO" id="GO:0005576">
    <property type="term" value="C:extracellular region"/>
    <property type="evidence" value="ECO:0007669"/>
    <property type="project" value="UniProtKB-SubCell"/>
</dbReference>
<dbReference type="CDD" id="cd00125">
    <property type="entry name" value="PLA2c"/>
    <property type="match status" value="1"/>
</dbReference>
<dbReference type="PROSITE" id="PS00119">
    <property type="entry name" value="PA2_ASP"/>
    <property type="match status" value="1"/>
</dbReference>
<feature type="disulfide bond" evidence="6">
    <location>
        <begin position="103"/>
        <end position="157"/>
    </location>
</feature>
<evidence type="ECO:0000313" key="10">
    <source>
        <dbReference type="EMBL" id="KAF6204090.1"/>
    </source>
</evidence>
<feature type="binding site" evidence="5">
    <location>
        <position position="89"/>
    </location>
    <ligand>
        <name>Ca(2+)</name>
        <dbReference type="ChEBI" id="CHEBI:29108"/>
    </ligand>
</feature>
<dbReference type="InterPro" id="IPR016090">
    <property type="entry name" value="PLA2-like_dom"/>
</dbReference>
<comment type="subcellular location">
    <subcellularLocation>
        <location evidence="1 8">Secreted</location>
    </subcellularLocation>
</comment>
<dbReference type="GO" id="GO:0050482">
    <property type="term" value="P:arachidonate secretion"/>
    <property type="evidence" value="ECO:0007669"/>
    <property type="project" value="InterPro"/>
</dbReference>
<keyword evidence="5 8" id="KW-0106">Calcium</keyword>
<dbReference type="InterPro" id="IPR033113">
    <property type="entry name" value="PLA2_histidine"/>
</dbReference>
<dbReference type="EC" id="3.1.1.4" evidence="8"/>
<comment type="similarity">
    <text evidence="7">Belongs to the phospholipase A2 family.</text>
</comment>
<dbReference type="InterPro" id="IPR001211">
    <property type="entry name" value="PLA2"/>
</dbReference>
<dbReference type="PRINTS" id="PR00389">
    <property type="entry name" value="PHPHLIPASEA2"/>
</dbReference>
<gene>
    <name evidence="10" type="ORF">GE061_002430</name>
</gene>
<dbReference type="GO" id="GO:0004623">
    <property type="term" value="F:phospholipase A2 activity"/>
    <property type="evidence" value="ECO:0007669"/>
    <property type="project" value="UniProtKB-EC"/>
</dbReference>
<evidence type="ECO:0000256" key="4">
    <source>
        <dbReference type="PIRSR" id="PIRSR601211-1"/>
    </source>
</evidence>
<dbReference type="PANTHER" id="PTHR11716:SF107">
    <property type="entry name" value="PHOSPHOLIPASE A2"/>
    <property type="match status" value="1"/>
</dbReference>